<name>A0A0C4DKP4_MAGP6</name>
<feature type="compositionally biased region" description="Basic residues" evidence="1">
    <location>
        <begin position="184"/>
        <end position="194"/>
    </location>
</feature>
<evidence type="ECO:0000256" key="2">
    <source>
        <dbReference type="SAM" id="Phobius"/>
    </source>
</evidence>
<feature type="region of interest" description="Disordered" evidence="1">
    <location>
        <begin position="42"/>
        <end position="72"/>
    </location>
</feature>
<dbReference type="EMBL" id="ADBL01000073">
    <property type="status" value="NOT_ANNOTATED_CDS"/>
    <property type="molecule type" value="Genomic_DNA"/>
</dbReference>
<sequence>MVSSERDQYRVYAMSLPSSLSRRREPFPIHDIPSGFCAQVRRHGTTIHPPPHPHPHPSSPPKAKKASETKRRGRAQILYPAAAVMDALSLPPVRARASGGVPQFLDSDMRHVSQAQHSVLLYFPLTKEPKQATARRGGHCSRRRAKRVRLTDHGPRFFDWVGLLRIHHRPTGPGGIDHPEWRRRGARARARRRREGSEKRKAKEPAIITRDGLGKRRTETQAKKSREHQGRCRVVPWSQSLHWPLLALTLVAFVRMGTAGGALFLGPLFFFNSYFSFFSARFIPIGHGEICRRFALLAESPHFAHLAPPGP</sequence>
<reference evidence="3" key="2">
    <citation type="submission" date="2010-05" db="EMBL/GenBank/DDBJ databases">
        <title>The Genome Sequence of Magnaporthe poae strain ATCC 64411.</title>
        <authorList>
            <consortium name="The Broad Institute Genome Sequencing Platform"/>
            <consortium name="Broad Institute Genome Sequencing Center for Infectious Disease"/>
            <person name="Ma L.-J."/>
            <person name="Dead R."/>
            <person name="Young S."/>
            <person name="Zeng Q."/>
            <person name="Koehrsen M."/>
            <person name="Alvarado L."/>
            <person name="Berlin A."/>
            <person name="Chapman S.B."/>
            <person name="Chen Z."/>
            <person name="Freedman E."/>
            <person name="Gellesch M."/>
            <person name="Goldberg J."/>
            <person name="Griggs A."/>
            <person name="Gujja S."/>
            <person name="Heilman E.R."/>
            <person name="Heiman D."/>
            <person name="Hepburn T."/>
            <person name="Howarth C."/>
            <person name="Jen D."/>
            <person name="Larson L."/>
            <person name="Mehta T."/>
            <person name="Neiman D."/>
            <person name="Pearson M."/>
            <person name="Roberts A."/>
            <person name="Saif S."/>
            <person name="Shea T."/>
            <person name="Shenoy N."/>
            <person name="Sisk P."/>
            <person name="Stolte C."/>
            <person name="Sykes S."/>
            <person name="Walk T."/>
            <person name="White J."/>
            <person name="Yandava C."/>
            <person name="Haas B."/>
            <person name="Nusbaum C."/>
            <person name="Birren B."/>
        </authorList>
    </citation>
    <scope>NUCLEOTIDE SEQUENCE</scope>
    <source>
        <strain evidence="3">ATCC 64411</strain>
    </source>
</reference>
<dbReference type="EnsemblFungi" id="MAPG_00322T0">
    <property type="protein sequence ID" value="MAPG_00322T0"/>
    <property type="gene ID" value="MAPG_00322"/>
</dbReference>
<feature type="transmembrane region" description="Helical" evidence="2">
    <location>
        <begin position="241"/>
        <end position="271"/>
    </location>
</feature>
<proteinExistence type="predicted"/>
<dbReference type="Proteomes" id="UP000011715">
    <property type="component" value="Unassembled WGS sequence"/>
</dbReference>
<protein>
    <submittedName>
        <fullName evidence="3 4">Uncharacterized protein</fullName>
    </submittedName>
</protein>
<evidence type="ECO:0000313" key="5">
    <source>
        <dbReference type="Proteomes" id="UP000011715"/>
    </source>
</evidence>
<feature type="compositionally biased region" description="Basic and acidic residues" evidence="1">
    <location>
        <begin position="212"/>
        <end position="227"/>
    </location>
</feature>
<reference evidence="4" key="5">
    <citation type="submission" date="2015-06" db="UniProtKB">
        <authorList>
            <consortium name="EnsemblFungi"/>
        </authorList>
    </citation>
    <scope>IDENTIFICATION</scope>
    <source>
        <strain evidence="4">ATCC 64411</strain>
    </source>
</reference>
<feature type="compositionally biased region" description="Basic and acidic residues" evidence="1">
    <location>
        <begin position="195"/>
        <end position="204"/>
    </location>
</feature>
<dbReference type="EMBL" id="GL876966">
    <property type="protein sequence ID" value="KLU81229.1"/>
    <property type="molecule type" value="Genomic_DNA"/>
</dbReference>
<gene>
    <name evidence="3" type="ORF">MAPG_00322</name>
</gene>
<keyword evidence="2" id="KW-0472">Membrane</keyword>
<keyword evidence="2" id="KW-1133">Transmembrane helix</keyword>
<dbReference type="AlphaFoldDB" id="A0A0C4DKP4"/>
<keyword evidence="5" id="KW-1185">Reference proteome</keyword>
<feature type="compositionally biased region" description="Basic residues" evidence="1">
    <location>
        <begin position="42"/>
        <end position="55"/>
    </location>
</feature>
<accession>A0A0C4DKP4</accession>
<evidence type="ECO:0000256" key="1">
    <source>
        <dbReference type="SAM" id="MobiDB-lite"/>
    </source>
</evidence>
<evidence type="ECO:0000313" key="4">
    <source>
        <dbReference type="EnsemblFungi" id="MAPG_00322T0"/>
    </source>
</evidence>
<reference evidence="5" key="1">
    <citation type="submission" date="2010-05" db="EMBL/GenBank/DDBJ databases">
        <title>The genome sequence of Magnaporthe poae strain ATCC 64411.</title>
        <authorList>
            <person name="Ma L.-J."/>
            <person name="Dead R."/>
            <person name="Young S."/>
            <person name="Zeng Q."/>
            <person name="Koehrsen M."/>
            <person name="Alvarado L."/>
            <person name="Berlin A."/>
            <person name="Chapman S.B."/>
            <person name="Chen Z."/>
            <person name="Freedman E."/>
            <person name="Gellesch M."/>
            <person name="Goldberg J."/>
            <person name="Griggs A."/>
            <person name="Gujja S."/>
            <person name="Heilman E.R."/>
            <person name="Heiman D."/>
            <person name="Hepburn T."/>
            <person name="Howarth C."/>
            <person name="Jen D."/>
            <person name="Larson L."/>
            <person name="Mehta T."/>
            <person name="Neiman D."/>
            <person name="Pearson M."/>
            <person name="Roberts A."/>
            <person name="Saif S."/>
            <person name="Shea T."/>
            <person name="Shenoy N."/>
            <person name="Sisk P."/>
            <person name="Stolte C."/>
            <person name="Sykes S."/>
            <person name="Walk T."/>
            <person name="White J."/>
            <person name="Yandava C."/>
            <person name="Haas B."/>
            <person name="Nusbaum C."/>
            <person name="Birren B."/>
        </authorList>
    </citation>
    <scope>NUCLEOTIDE SEQUENCE [LARGE SCALE GENOMIC DNA]</scope>
    <source>
        <strain evidence="5">ATCC 64411 / 73-15</strain>
    </source>
</reference>
<dbReference type="VEuPathDB" id="FungiDB:MAPG_00322"/>
<organism evidence="4 5">
    <name type="scientific">Magnaporthiopsis poae (strain ATCC 64411 / 73-15)</name>
    <name type="common">Kentucky bluegrass fungus</name>
    <name type="synonym">Magnaporthe poae</name>
    <dbReference type="NCBI Taxonomy" id="644358"/>
    <lineage>
        <taxon>Eukaryota</taxon>
        <taxon>Fungi</taxon>
        <taxon>Dikarya</taxon>
        <taxon>Ascomycota</taxon>
        <taxon>Pezizomycotina</taxon>
        <taxon>Sordariomycetes</taxon>
        <taxon>Sordariomycetidae</taxon>
        <taxon>Magnaporthales</taxon>
        <taxon>Magnaporthaceae</taxon>
        <taxon>Magnaporthiopsis</taxon>
    </lineage>
</organism>
<feature type="region of interest" description="Disordered" evidence="1">
    <location>
        <begin position="174"/>
        <end position="227"/>
    </location>
</feature>
<keyword evidence="2" id="KW-0812">Transmembrane</keyword>
<evidence type="ECO:0000313" key="3">
    <source>
        <dbReference type="EMBL" id="KLU81229.1"/>
    </source>
</evidence>
<reference evidence="4" key="4">
    <citation type="journal article" date="2015" name="G3 (Bethesda)">
        <title>Genome sequences of three phytopathogenic species of the Magnaporthaceae family of fungi.</title>
        <authorList>
            <person name="Okagaki L.H."/>
            <person name="Nunes C.C."/>
            <person name="Sailsbery J."/>
            <person name="Clay B."/>
            <person name="Brown D."/>
            <person name="John T."/>
            <person name="Oh Y."/>
            <person name="Young N."/>
            <person name="Fitzgerald M."/>
            <person name="Haas B.J."/>
            <person name="Zeng Q."/>
            <person name="Young S."/>
            <person name="Adiconis X."/>
            <person name="Fan L."/>
            <person name="Levin J.Z."/>
            <person name="Mitchell T.K."/>
            <person name="Okubara P.A."/>
            <person name="Farman M.L."/>
            <person name="Kohn L.M."/>
            <person name="Birren B."/>
            <person name="Ma L.-J."/>
            <person name="Dean R.A."/>
        </authorList>
    </citation>
    <scope>NUCLEOTIDE SEQUENCE</scope>
    <source>
        <strain evidence="4">ATCC 64411 / 73-15</strain>
    </source>
</reference>
<reference evidence="3" key="3">
    <citation type="submission" date="2011-03" db="EMBL/GenBank/DDBJ databases">
        <title>Annotation of Magnaporthe poae ATCC 64411.</title>
        <authorList>
            <person name="Ma L.-J."/>
            <person name="Dead R."/>
            <person name="Young S.K."/>
            <person name="Zeng Q."/>
            <person name="Gargeya S."/>
            <person name="Fitzgerald M."/>
            <person name="Haas B."/>
            <person name="Abouelleil A."/>
            <person name="Alvarado L."/>
            <person name="Arachchi H.M."/>
            <person name="Berlin A."/>
            <person name="Brown A."/>
            <person name="Chapman S.B."/>
            <person name="Chen Z."/>
            <person name="Dunbar C."/>
            <person name="Freedman E."/>
            <person name="Gearin G."/>
            <person name="Gellesch M."/>
            <person name="Goldberg J."/>
            <person name="Griggs A."/>
            <person name="Gujja S."/>
            <person name="Heiman D."/>
            <person name="Howarth C."/>
            <person name="Larson L."/>
            <person name="Lui A."/>
            <person name="MacDonald P.J.P."/>
            <person name="Mehta T."/>
            <person name="Montmayeur A."/>
            <person name="Murphy C."/>
            <person name="Neiman D."/>
            <person name="Pearson M."/>
            <person name="Priest M."/>
            <person name="Roberts A."/>
            <person name="Saif S."/>
            <person name="Shea T."/>
            <person name="Shenoy N."/>
            <person name="Sisk P."/>
            <person name="Stolte C."/>
            <person name="Sykes S."/>
            <person name="Yandava C."/>
            <person name="Wortman J."/>
            <person name="Nusbaum C."/>
            <person name="Birren B."/>
        </authorList>
    </citation>
    <scope>NUCLEOTIDE SEQUENCE</scope>
    <source>
        <strain evidence="3">ATCC 64411</strain>
    </source>
</reference>